<gene>
    <name evidence="1" type="ORF">PR003_g11342</name>
</gene>
<proteinExistence type="predicted"/>
<evidence type="ECO:0008006" key="3">
    <source>
        <dbReference type="Google" id="ProtNLM"/>
    </source>
</evidence>
<reference evidence="1 2" key="1">
    <citation type="submission" date="2018-08" db="EMBL/GenBank/DDBJ databases">
        <title>Genomic investigation of the strawberry pathogen Phytophthora fragariae indicates pathogenicity is determined by transcriptional variation in three key races.</title>
        <authorList>
            <person name="Adams T.M."/>
            <person name="Armitage A.D."/>
            <person name="Sobczyk M.K."/>
            <person name="Bates H.J."/>
            <person name="Dunwell J.M."/>
            <person name="Nellist C.F."/>
            <person name="Harrison R.J."/>
        </authorList>
    </citation>
    <scope>NUCLEOTIDE SEQUENCE [LARGE SCALE GENOMIC DNA]</scope>
    <source>
        <strain evidence="1 2">SCRP333</strain>
    </source>
</reference>
<dbReference type="SUPFAM" id="SSF53098">
    <property type="entry name" value="Ribonuclease H-like"/>
    <property type="match status" value="1"/>
</dbReference>
<name>A0A6A4FB26_9STRA</name>
<accession>A0A6A4FB26</accession>
<keyword evidence="2" id="KW-1185">Reference proteome</keyword>
<sequence length="724" mass="80966">MSRASSDEDILDRRAQDINTVLTEATQKQTRQDPRDAWQPIYEMLLGIKPGSKSDAGIVMDAICKFCARFGREEAKHATGSQNAAQIAGILASPKKRRKKTKKPGVFTSFRIDNLKSHLKTQHPKRWKEYNALPKDEKVRAKYFIKEMPISSYLTQPSFEVRVPAGVMALLKCLYFDDGHTSLGPQFIECDNGDCIVQVAHRDQFEVIVECISSSVSYRSTSELFVVFGMRLMNMKLGEPTEKVVRDSVRLLTAINLTAFAEIFKHVSGFSIIVDGATHQDRGYLDVRLSFGLDGALHNFHFLAIPTKTLSHTGKNYAALVLTSLKALGGDAALQKLIGISSDGAANMSGCNNGFSKNVKDACRAVGGTGIVTNWCGSHQLNLVMNQLLMVFDSYVDFRSTLGSEISFTHTHESVKQRVGSCPHYAETRWDSIYESCKFLTLNRNALVALQKDKHRSRSSRLWWIVLAVVTDLARSAKLCFEQLQYKHVTVSEQYAALKKLATTHQNRFEENGPDGKLCISDVKTEFEICKASAFSGGLYEMLDVPSQFDLILVVRDAVQEFIDGVLGITLSVEDTIYAMTTPKEIALITHGAFAELFSRHEDRLTRQYGDSVTGKIWAQHRSLKDEYQVDRRFRNNVDRLSKLQTTEACGDLDFDRRFGELKTFALGLASIPAGTHSVESDFSVLKRVKSKHRGQLTNFSLEGELHASQYLQLVKVAHKAVVD</sequence>
<evidence type="ECO:0000313" key="1">
    <source>
        <dbReference type="EMBL" id="KAE9338744.1"/>
    </source>
</evidence>
<dbReference type="AlphaFoldDB" id="A0A6A4FB26"/>
<organism evidence="1 2">
    <name type="scientific">Phytophthora rubi</name>
    <dbReference type="NCBI Taxonomy" id="129364"/>
    <lineage>
        <taxon>Eukaryota</taxon>
        <taxon>Sar</taxon>
        <taxon>Stramenopiles</taxon>
        <taxon>Oomycota</taxon>
        <taxon>Peronosporomycetes</taxon>
        <taxon>Peronosporales</taxon>
        <taxon>Peronosporaceae</taxon>
        <taxon>Phytophthora</taxon>
    </lineage>
</organism>
<comment type="caution">
    <text evidence="1">The sequence shown here is derived from an EMBL/GenBank/DDBJ whole genome shotgun (WGS) entry which is preliminary data.</text>
</comment>
<dbReference type="InterPro" id="IPR012337">
    <property type="entry name" value="RNaseH-like_sf"/>
</dbReference>
<protein>
    <recommendedName>
        <fullName evidence="3">DUF4371 domain-containing protein</fullName>
    </recommendedName>
</protein>
<evidence type="ECO:0000313" key="2">
    <source>
        <dbReference type="Proteomes" id="UP000434957"/>
    </source>
</evidence>
<dbReference type="PANTHER" id="PTHR37067">
    <property type="entry name" value="PX DOMAIN-CONTAINING PROTEIN"/>
    <property type="match status" value="1"/>
</dbReference>
<dbReference type="PANTHER" id="PTHR37067:SF3">
    <property type="entry name" value="PX DOMAIN-CONTAINING PROTEIN"/>
    <property type="match status" value="1"/>
</dbReference>
<dbReference type="EMBL" id="QXFT01000651">
    <property type="protein sequence ID" value="KAE9338744.1"/>
    <property type="molecule type" value="Genomic_DNA"/>
</dbReference>
<dbReference type="Proteomes" id="UP000434957">
    <property type="component" value="Unassembled WGS sequence"/>
</dbReference>